<organism evidence="1 2">
    <name type="scientific">Actinomadura fibrosa</name>
    <dbReference type="NCBI Taxonomy" id="111802"/>
    <lineage>
        <taxon>Bacteria</taxon>
        <taxon>Bacillati</taxon>
        <taxon>Actinomycetota</taxon>
        <taxon>Actinomycetes</taxon>
        <taxon>Streptosporangiales</taxon>
        <taxon>Thermomonosporaceae</taxon>
        <taxon>Actinomadura</taxon>
    </lineage>
</organism>
<dbReference type="SUPFAM" id="SSF53300">
    <property type="entry name" value="vWA-like"/>
    <property type="match status" value="1"/>
</dbReference>
<dbReference type="PANTHER" id="PTHR36846:SF1">
    <property type="entry name" value="PROTEIN VIAA"/>
    <property type="match status" value="1"/>
</dbReference>
<sequence length="179" mass="19393">MWETVAGHHASQAASAVDPTRETWAKAVTLVLLDHTANAVPPRQVTVVRFSVDIDSTHHFPAGRPPAPDEILALAGAWKAEGGTDYWPPLHNALTLIADARHHPRQDGAADVVFLTDGEHHGHTAWLKTFRARKAELGFRVFGVAIAGQPSPELTAISDTVHTIDDLTDPSDARALFRL</sequence>
<evidence type="ECO:0000313" key="1">
    <source>
        <dbReference type="EMBL" id="MFD0686021.1"/>
    </source>
</evidence>
<comment type="caution">
    <text evidence="1">The sequence shown here is derived from an EMBL/GenBank/DDBJ whole genome shotgun (WGS) entry which is preliminary data.</text>
</comment>
<accession>A0ABW2XP48</accession>
<gene>
    <name evidence="1" type="ORF">ACFQZM_16070</name>
</gene>
<evidence type="ECO:0000313" key="2">
    <source>
        <dbReference type="Proteomes" id="UP001597063"/>
    </source>
</evidence>
<dbReference type="Proteomes" id="UP001597063">
    <property type="component" value="Unassembled WGS sequence"/>
</dbReference>
<evidence type="ECO:0008006" key="3">
    <source>
        <dbReference type="Google" id="ProtNLM"/>
    </source>
</evidence>
<reference evidence="2" key="1">
    <citation type="journal article" date="2019" name="Int. J. Syst. Evol. Microbiol.">
        <title>The Global Catalogue of Microorganisms (GCM) 10K type strain sequencing project: providing services to taxonomists for standard genome sequencing and annotation.</title>
        <authorList>
            <consortium name="The Broad Institute Genomics Platform"/>
            <consortium name="The Broad Institute Genome Sequencing Center for Infectious Disease"/>
            <person name="Wu L."/>
            <person name="Ma J."/>
        </authorList>
    </citation>
    <scope>NUCLEOTIDE SEQUENCE [LARGE SCALE GENOMIC DNA]</scope>
    <source>
        <strain evidence="2">JCM 9371</strain>
    </source>
</reference>
<dbReference type="EMBL" id="JBHTGP010000007">
    <property type="protein sequence ID" value="MFD0686021.1"/>
    <property type="molecule type" value="Genomic_DNA"/>
</dbReference>
<dbReference type="PANTHER" id="PTHR36846">
    <property type="entry name" value="PROTEIN VIAA"/>
    <property type="match status" value="1"/>
</dbReference>
<dbReference type="RefSeq" id="WP_378322868.1">
    <property type="nucleotide sequence ID" value="NZ_JBHTGP010000007.1"/>
</dbReference>
<dbReference type="CDD" id="cd00198">
    <property type="entry name" value="vWFA"/>
    <property type="match status" value="1"/>
</dbReference>
<keyword evidence="2" id="KW-1185">Reference proteome</keyword>
<proteinExistence type="predicted"/>
<protein>
    <recommendedName>
        <fullName evidence="3">VWA domain-containing protein</fullName>
    </recommendedName>
</protein>
<dbReference type="InterPro" id="IPR036465">
    <property type="entry name" value="vWFA_dom_sf"/>
</dbReference>
<name>A0ABW2XP48_9ACTN</name>
<dbReference type="Gene3D" id="3.40.50.410">
    <property type="entry name" value="von Willebrand factor, type A domain"/>
    <property type="match status" value="1"/>
</dbReference>